<dbReference type="eggNOG" id="COG2814">
    <property type="taxonomic scope" value="Bacteria"/>
</dbReference>
<dbReference type="KEGG" id="tta:Theth_1021"/>
<evidence type="ECO:0000256" key="2">
    <source>
        <dbReference type="ARBA" id="ARBA00022475"/>
    </source>
</evidence>
<evidence type="ECO:0000313" key="8">
    <source>
        <dbReference type="Proteomes" id="UP000006804"/>
    </source>
</evidence>
<dbReference type="EMBL" id="CP002351">
    <property type="protein sequence ID" value="AEH51101.1"/>
    <property type="molecule type" value="Genomic_DNA"/>
</dbReference>
<keyword evidence="4 6" id="KW-1133">Transmembrane helix</keyword>
<evidence type="ECO:0000313" key="7">
    <source>
        <dbReference type="EMBL" id="AEH51101.1"/>
    </source>
</evidence>
<dbReference type="PANTHER" id="PTHR43124">
    <property type="entry name" value="PURINE EFFLUX PUMP PBUE"/>
    <property type="match status" value="1"/>
</dbReference>
<dbReference type="InterPro" id="IPR011701">
    <property type="entry name" value="MFS"/>
</dbReference>
<dbReference type="GO" id="GO:0022857">
    <property type="term" value="F:transmembrane transporter activity"/>
    <property type="evidence" value="ECO:0007669"/>
    <property type="project" value="InterPro"/>
</dbReference>
<accession>F7YYR3</accession>
<feature type="transmembrane region" description="Helical" evidence="6">
    <location>
        <begin position="254"/>
        <end position="275"/>
    </location>
</feature>
<evidence type="ECO:0000256" key="5">
    <source>
        <dbReference type="ARBA" id="ARBA00023136"/>
    </source>
</evidence>
<dbReference type="PANTHER" id="PTHR43124:SF3">
    <property type="entry name" value="CHLORAMPHENICOL EFFLUX PUMP RV0191"/>
    <property type="match status" value="1"/>
</dbReference>
<feature type="transmembrane region" description="Helical" evidence="6">
    <location>
        <begin position="229"/>
        <end position="248"/>
    </location>
</feature>
<feature type="transmembrane region" description="Helical" evidence="6">
    <location>
        <begin position="55"/>
        <end position="73"/>
    </location>
</feature>
<dbReference type="Gene3D" id="1.20.1250.20">
    <property type="entry name" value="MFS general substrate transporter like domains"/>
    <property type="match status" value="1"/>
</dbReference>
<dbReference type="Proteomes" id="UP000006804">
    <property type="component" value="Chromosome"/>
</dbReference>
<reference evidence="7 8" key="1">
    <citation type="submission" date="2010-11" db="EMBL/GenBank/DDBJ databases">
        <title>The complete genome of Thermotoga thermarum DSM 5069.</title>
        <authorList>
            <consortium name="US DOE Joint Genome Institute (JGI-PGF)"/>
            <person name="Lucas S."/>
            <person name="Copeland A."/>
            <person name="Lapidus A."/>
            <person name="Bruce D."/>
            <person name="Goodwin L."/>
            <person name="Pitluck S."/>
            <person name="Kyrpides N."/>
            <person name="Mavromatis K."/>
            <person name="Ivanova N."/>
            <person name="Zeytun A."/>
            <person name="Brettin T."/>
            <person name="Detter J.C."/>
            <person name="Tapia R."/>
            <person name="Han C."/>
            <person name="Land M."/>
            <person name="Hauser L."/>
            <person name="Markowitz V."/>
            <person name="Cheng J.-F."/>
            <person name="Hugenholtz P."/>
            <person name="Woyke T."/>
            <person name="Wu D."/>
            <person name="Spring S."/>
            <person name="Schroeder M."/>
            <person name="Brambilla E."/>
            <person name="Klenk H.-P."/>
            <person name="Eisen J.A."/>
        </authorList>
    </citation>
    <scope>NUCLEOTIDE SEQUENCE [LARGE SCALE GENOMIC DNA]</scope>
    <source>
        <strain evidence="7 8">DSM 5069</strain>
    </source>
</reference>
<dbReference type="HOGENOM" id="CLU_681280_0_0_0"/>
<dbReference type="GO" id="GO:0005886">
    <property type="term" value="C:plasma membrane"/>
    <property type="evidence" value="ECO:0007669"/>
    <property type="project" value="UniProtKB-SubCell"/>
</dbReference>
<dbReference type="STRING" id="688269.Theth_1021"/>
<feature type="transmembrane region" description="Helical" evidence="6">
    <location>
        <begin position="25"/>
        <end position="43"/>
    </location>
</feature>
<feature type="transmembrane region" description="Helical" evidence="6">
    <location>
        <begin position="109"/>
        <end position="130"/>
    </location>
</feature>
<keyword evidence="3 6" id="KW-0812">Transmembrane</keyword>
<evidence type="ECO:0000256" key="1">
    <source>
        <dbReference type="ARBA" id="ARBA00004651"/>
    </source>
</evidence>
<name>F7YYR3_9THEM</name>
<feature type="transmembrane region" description="Helical" evidence="6">
    <location>
        <begin position="85"/>
        <end position="103"/>
    </location>
</feature>
<proteinExistence type="predicted"/>
<evidence type="ECO:0000256" key="3">
    <source>
        <dbReference type="ARBA" id="ARBA00022692"/>
    </source>
</evidence>
<dbReference type="InterPro" id="IPR050189">
    <property type="entry name" value="MFS_Efflux_Transporters"/>
</dbReference>
<protein>
    <submittedName>
        <fullName evidence="7">Major facilitator superfamily MFS_1</fullName>
    </submittedName>
</protein>
<keyword evidence="2" id="KW-1003">Cell membrane</keyword>
<dbReference type="PATRIC" id="fig|688269.3.peg.1049"/>
<organism evidence="7 8">
    <name type="scientific">Pseudothermotoga thermarum DSM 5069</name>
    <dbReference type="NCBI Taxonomy" id="688269"/>
    <lineage>
        <taxon>Bacteria</taxon>
        <taxon>Thermotogati</taxon>
        <taxon>Thermotogota</taxon>
        <taxon>Thermotogae</taxon>
        <taxon>Thermotogales</taxon>
        <taxon>Thermotogaceae</taxon>
        <taxon>Pseudothermotoga</taxon>
    </lineage>
</organism>
<keyword evidence="8" id="KW-1185">Reference proteome</keyword>
<gene>
    <name evidence="7" type="ORF">Theth_1021</name>
</gene>
<feature type="transmembrane region" description="Helical" evidence="6">
    <location>
        <begin position="370"/>
        <end position="394"/>
    </location>
</feature>
<dbReference type="Pfam" id="PF07690">
    <property type="entry name" value="MFS_1"/>
    <property type="match status" value="1"/>
</dbReference>
<feature type="transmembrane region" description="Helical" evidence="6">
    <location>
        <begin position="307"/>
        <end position="324"/>
    </location>
</feature>
<dbReference type="SUPFAM" id="SSF103473">
    <property type="entry name" value="MFS general substrate transporter"/>
    <property type="match status" value="1"/>
</dbReference>
<dbReference type="InterPro" id="IPR036259">
    <property type="entry name" value="MFS_trans_sf"/>
</dbReference>
<dbReference type="AlphaFoldDB" id="F7YYR3"/>
<evidence type="ECO:0000256" key="6">
    <source>
        <dbReference type="SAM" id="Phobius"/>
    </source>
</evidence>
<feature type="transmembrane region" description="Helical" evidence="6">
    <location>
        <begin position="142"/>
        <end position="167"/>
    </location>
</feature>
<evidence type="ECO:0000256" key="4">
    <source>
        <dbReference type="ARBA" id="ARBA00022989"/>
    </source>
</evidence>
<keyword evidence="5 6" id="KW-0472">Membrane</keyword>
<sequence length="404" mass="45817">MFAIVTYTLVIPVTWEKLPKDVKKFLILFSINGFSFSALIAAPTLGNLMNISLESVGWLFSLSSFLQALLSYFVGRKFEKLPPTYGLAISRAIFGIGSLLYGLCTNVWTFAAAQLFLSFTDIFYPCLVMYERALFPPKQREIIYSLEFFMTESTKAIAYALFVFVFAPLMQGQSFLRSIFFMIFFANVFYSAAYLFILPKVESGSTVHSEHVIASTGLKIFFSIMLHQYLCYTAFNFSSFLIISYYLIDLFKMPAWSPFLFEMVFSATVATSIFWKGKVKSHPSFNLIFGASAIAANFLIWIIQNPILFFTSHVLMGIGFIFWFPAKETIKQQVAPRQLGRWEGFFQGLNILTRIFTPIASATVASRLGYGFVFAISAILFFSAIVVSMPSVLWMKKNFGIERV</sequence>
<comment type="subcellular location">
    <subcellularLocation>
        <location evidence="1">Cell membrane</location>
        <topology evidence="1">Multi-pass membrane protein</topology>
    </subcellularLocation>
</comment>
<feature type="transmembrane region" description="Helical" evidence="6">
    <location>
        <begin position="284"/>
        <end position="301"/>
    </location>
</feature>
<feature type="transmembrane region" description="Helical" evidence="6">
    <location>
        <begin position="179"/>
        <end position="198"/>
    </location>
</feature>